<gene>
    <name evidence="1" type="ORF">H9806_07820</name>
</gene>
<dbReference type="SUPFAM" id="SSF50118">
    <property type="entry name" value="Cell growth inhibitor/plasmid maintenance toxic component"/>
    <property type="match status" value="1"/>
</dbReference>
<protein>
    <submittedName>
        <fullName evidence="1">Type II toxin-antitoxin system PemK/MazF family toxin</fullName>
    </submittedName>
</protein>
<comment type="caution">
    <text evidence="1">The sequence shown here is derived from an EMBL/GenBank/DDBJ whole genome shotgun (WGS) entry which is preliminary data.</text>
</comment>
<organism evidence="1 2">
    <name type="scientific">Candidatus Lactobacillus pullistercoris</name>
    <dbReference type="NCBI Taxonomy" id="2838636"/>
    <lineage>
        <taxon>Bacteria</taxon>
        <taxon>Bacillati</taxon>
        <taxon>Bacillota</taxon>
        <taxon>Bacilli</taxon>
        <taxon>Lactobacillales</taxon>
        <taxon>Lactobacillaceae</taxon>
        <taxon>Lactobacillus</taxon>
    </lineage>
</organism>
<evidence type="ECO:0000313" key="1">
    <source>
        <dbReference type="EMBL" id="MBU3829008.1"/>
    </source>
</evidence>
<dbReference type="Gene3D" id="2.30.30.110">
    <property type="match status" value="1"/>
</dbReference>
<dbReference type="Proteomes" id="UP000823844">
    <property type="component" value="Unassembled WGS sequence"/>
</dbReference>
<reference evidence="1" key="1">
    <citation type="journal article" date="2021" name="PeerJ">
        <title>Extensive microbial diversity within the chicken gut microbiome revealed by metagenomics and culture.</title>
        <authorList>
            <person name="Gilroy R."/>
            <person name="Ravi A."/>
            <person name="Getino M."/>
            <person name="Pursley I."/>
            <person name="Horton D.L."/>
            <person name="Alikhan N.F."/>
            <person name="Baker D."/>
            <person name="Gharbi K."/>
            <person name="Hall N."/>
            <person name="Watson M."/>
            <person name="Adriaenssens E.M."/>
            <person name="Foster-Nyarko E."/>
            <person name="Jarju S."/>
            <person name="Secka A."/>
            <person name="Antonio M."/>
            <person name="Oren A."/>
            <person name="Chaudhuri R.R."/>
            <person name="La Ragione R."/>
            <person name="Hildebrand F."/>
            <person name="Pallen M.J."/>
        </authorList>
    </citation>
    <scope>NUCLEOTIDE SEQUENCE</scope>
    <source>
        <strain evidence="1">F6-686</strain>
    </source>
</reference>
<proteinExistence type="predicted"/>
<reference evidence="1" key="2">
    <citation type="submission" date="2021-04" db="EMBL/GenBank/DDBJ databases">
        <authorList>
            <person name="Gilroy R."/>
        </authorList>
    </citation>
    <scope>NUCLEOTIDE SEQUENCE</scope>
    <source>
        <strain evidence="1">F6-686</strain>
    </source>
</reference>
<dbReference type="InterPro" id="IPR011067">
    <property type="entry name" value="Plasmid_toxin/cell-grow_inhib"/>
</dbReference>
<name>A0A9E2NU71_9LACO</name>
<accession>A0A9E2NU71</accession>
<dbReference type="EMBL" id="JAHLFT010000100">
    <property type="protein sequence ID" value="MBU3829008.1"/>
    <property type="molecule type" value="Genomic_DNA"/>
</dbReference>
<dbReference type="AlphaFoldDB" id="A0A9E2NU71"/>
<evidence type="ECO:0000313" key="2">
    <source>
        <dbReference type="Proteomes" id="UP000823844"/>
    </source>
</evidence>
<sequence length="110" mass="13425">MTKNIATAYVRFIQIKSGKRRPVYILREDDKEIYFFDITSKYKNKSDFIKQWYFEIFDYQTIGLRKHSWIDTYKVYALNKNSTEIKFIGKLSDKDISRLKTFIKKIRMNK</sequence>